<protein>
    <submittedName>
        <fullName evidence="1">Uncharacterized protein</fullName>
    </submittedName>
</protein>
<keyword evidence="2" id="KW-1185">Reference proteome</keyword>
<evidence type="ECO:0000313" key="2">
    <source>
        <dbReference type="Proteomes" id="UP000029736"/>
    </source>
</evidence>
<gene>
    <name evidence="1" type="ORF">IX84_11940</name>
</gene>
<evidence type="ECO:0000313" key="1">
    <source>
        <dbReference type="EMBL" id="KGE87838.1"/>
    </source>
</evidence>
<comment type="caution">
    <text evidence="1">The sequence shown here is derived from an EMBL/GenBank/DDBJ whole genome shotgun (WGS) entry which is preliminary data.</text>
</comment>
<reference evidence="1 2" key="1">
    <citation type="journal article" date="2014" name="Int. J. Syst. Evol. Microbiol.">
        <title>Phaeodactylibacter xiamenensis gen. nov., sp. nov., a member of the family Saprospiraceae isolated from the marine alga Phaeodactylum tricornutum.</title>
        <authorList>
            <person name="Chen Z.Jr."/>
            <person name="Lei X."/>
            <person name="Lai Q."/>
            <person name="Li Y."/>
            <person name="Zhang B."/>
            <person name="Zhang J."/>
            <person name="Zhang H."/>
            <person name="Yang L."/>
            <person name="Zheng W."/>
            <person name="Tian Y."/>
            <person name="Yu Z."/>
            <person name="Xu H.Jr."/>
            <person name="Zheng T."/>
        </authorList>
    </citation>
    <scope>NUCLEOTIDE SEQUENCE [LARGE SCALE GENOMIC DNA]</scope>
    <source>
        <strain evidence="1 2">KD52</strain>
    </source>
</reference>
<dbReference type="EMBL" id="JPOS01000029">
    <property type="protein sequence ID" value="KGE87838.1"/>
    <property type="molecule type" value="Genomic_DNA"/>
</dbReference>
<name>A0A098S871_9BACT</name>
<dbReference type="AlphaFoldDB" id="A0A098S871"/>
<dbReference type="Proteomes" id="UP000029736">
    <property type="component" value="Unassembled WGS sequence"/>
</dbReference>
<organism evidence="1 2">
    <name type="scientific">Phaeodactylibacter xiamenensis</name>
    <dbReference type="NCBI Taxonomy" id="1524460"/>
    <lineage>
        <taxon>Bacteria</taxon>
        <taxon>Pseudomonadati</taxon>
        <taxon>Bacteroidota</taxon>
        <taxon>Saprospiria</taxon>
        <taxon>Saprospirales</taxon>
        <taxon>Haliscomenobacteraceae</taxon>
        <taxon>Phaeodactylibacter</taxon>
    </lineage>
</organism>
<sequence>MDKPKRQPKVSFSHFLDKFPEVPLPITLAEEAHHAFSQKNDPLPAVMIEQFILPIEGQPMDDYTEFVPCMRIPDTHDFHAIIYWRAMLMSYQYSLVTFNKKGELIDKRVIAGTISQGGTLTTSVATIEDDWKIYIVSGQSQANQNKGFDPAKSTANRLELLPEGQITEHI</sequence>
<proteinExistence type="predicted"/>
<dbReference type="OrthoDB" id="1491260at2"/>
<dbReference type="RefSeq" id="WP_044220374.1">
    <property type="nucleotide sequence ID" value="NZ_JBKAGJ010000055.1"/>
</dbReference>
<accession>A0A098S871</accession>